<evidence type="ECO:0000313" key="2">
    <source>
        <dbReference type="EMBL" id="KKG83930.1"/>
    </source>
</evidence>
<proteinExistence type="predicted"/>
<evidence type="ECO:0000313" key="12">
    <source>
        <dbReference type="Proteomes" id="UP000034338"/>
    </source>
</evidence>
<evidence type="ECO:0000313" key="3">
    <source>
        <dbReference type="EMBL" id="KKG91032.1"/>
    </source>
</evidence>
<dbReference type="Proteomes" id="UP000034578">
    <property type="component" value="Unassembled WGS sequence"/>
</dbReference>
<dbReference type="PATRIC" id="fig|2209.44.peg.3217"/>
<dbReference type="AlphaFoldDB" id="A0A0F8MEF3"/>
<dbReference type="Proteomes" id="UP000034152">
    <property type="component" value="Unassembled WGS sequence"/>
</dbReference>
<dbReference type="EMBL" id="JJPR01000133">
    <property type="protein sequence ID" value="KKG83930.1"/>
    <property type="molecule type" value="Genomic_DNA"/>
</dbReference>
<evidence type="ECO:0000313" key="15">
    <source>
        <dbReference type="Proteomes" id="UP000034578"/>
    </source>
</evidence>
<evidence type="ECO:0000313" key="10">
    <source>
        <dbReference type="Proteomes" id="UP000034152"/>
    </source>
</evidence>
<name>A0A0F8MEF3_METMZ</name>
<dbReference type="Proteomes" id="UP000034672">
    <property type="component" value="Unassembled WGS sequence"/>
</dbReference>
<dbReference type="Proteomes" id="UP000034387">
    <property type="component" value="Unassembled WGS sequence"/>
</dbReference>
<dbReference type="EMBL" id="JJOS01000002">
    <property type="protein sequence ID" value="KKG07065.1"/>
    <property type="molecule type" value="Genomic_DNA"/>
</dbReference>
<dbReference type="RefSeq" id="WP_048039310.1">
    <property type="nucleotide sequence ID" value="NZ_AP019780.1"/>
</dbReference>
<organism evidence="5 13">
    <name type="scientific">Methanosarcina mazei</name>
    <name type="common">Methanosarcina frisia</name>
    <dbReference type="NCBI Taxonomy" id="2209"/>
    <lineage>
        <taxon>Archaea</taxon>
        <taxon>Methanobacteriati</taxon>
        <taxon>Methanobacteriota</taxon>
        <taxon>Stenosarchaea group</taxon>
        <taxon>Methanomicrobia</taxon>
        <taxon>Methanosarcinales</taxon>
        <taxon>Methanosarcinaceae</taxon>
        <taxon>Methanosarcina</taxon>
    </lineage>
</organism>
<evidence type="ECO:0000313" key="4">
    <source>
        <dbReference type="EMBL" id="KKG91548.1"/>
    </source>
</evidence>
<accession>A0A0F8MEF3</accession>
<evidence type="ECO:0000313" key="11">
    <source>
        <dbReference type="Proteomes" id="UP000034259"/>
    </source>
</evidence>
<evidence type="ECO:0000313" key="1">
    <source>
        <dbReference type="EMBL" id="KKG07065.1"/>
    </source>
</evidence>
<evidence type="ECO:0000313" key="16">
    <source>
        <dbReference type="Proteomes" id="UP000034657"/>
    </source>
</evidence>
<dbReference type="EMBL" id="JJQI01000065">
    <property type="protein sequence ID" value="KKH39352.1"/>
    <property type="molecule type" value="Genomic_DNA"/>
</dbReference>
<comment type="caution">
    <text evidence="5">The sequence shown here is derived from an EMBL/GenBank/DDBJ whole genome shotgun (WGS) entry which is preliminary data.</text>
</comment>
<evidence type="ECO:0000313" key="18">
    <source>
        <dbReference type="Proteomes" id="UP000034950"/>
    </source>
</evidence>
<evidence type="ECO:0000313" key="17">
    <source>
        <dbReference type="Proteomes" id="UP000034672"/>
    </source>
</evidence>
<dbReference type="EMBL" id="JJQK01000094">
    <property type="protein sequence ID" value="KKH52769.1"/>
    <property type="molecule type" value="Genomic_DNA"/>
</dbReference>
<evidence type="ECO:0000313" key="6">
    <source>
        <dbReference type="EMBL" id="KKH31938.1"/>
    </source>
</evidence>
<dbReference type="Proteomes" id="UP000034409">
    <property type="component" value="Unassembled WGS sequence"/>
</dbReference>
<dbReference type="EMBL" id="JJPX01000078">
    <property type="protein sequence ID" value="KKH10544.1"/>
    <property type="molecule type" value="Genomic_DNA"/>
</dbReference>
<dbReference type="GeneID" id="66135681"/>
<evidence type="ECO:0000313" key="13">
    <source>
        <dbReference type="Proteomes" id="UP000034387"/>
    </source>
</evidence>
<dbReference type="EMBL" id="JJPS01000072">
    <property type="protein sequence ID" value="KKG91548.1"/>
    <property type="molecule type" value="Genomic_DNA"/>
</dbReference>
<protein>
    <submittedName>
        <fullName evidence="5">Uncharacterized protein</fullName>
    </submittedName>
</protein>
<evidence type="ECO:0000313" key="5">
    <source>
        <dbReference type="EMBL" id="KKH10544.1"/>
    </source>
</evidence>
<evidence type="ECO:0000313" key="8">
    <source>
        <dbReference type="EMBL" id="KKH52769.1"/>
    </source>
</evidence>
<dbReference type="Proteomes" id="UP000034259">
    <property type="component" value="Unassembled WGS sequence"/>
</dbReference>
<evidence type="ECO:0000313" key="9">
    <source>
        <dbReference type="EMBL" id="KKH81271.1"/>
    </source>
</evidence>
<dbReference type="EMBL" id="JJPT01000085">
    <property type="protein sequence ID" value="KKG91032.1"/>
    <property type="molecule type" value="Genomic_DNA"/>
</dbReference>
<dbReference type="Proteomes" id="UP000034338">
    <property type="component" value="Unassembled WGS sequence"/>
</dbReference>
<reference evidence="10 11" key="1">
    <citation type="journal article" date="2015" name="ISME J.">
        <title>Genomic and phenotypic differentiation among Methanosarcina mazei populations from Columbia River sediment.</title>
        <authorList>
            <person name="Youngblut N.D."/>
            <person name="Wirth J.S."/>
            <person name="Henriksen J.R."/>
            <person name="Smith M."/>
            <person name="Simon H."/>
            <person name="Metcalf W.W."/>
            <person name="Whitaker R.J."/>
        </authorList>
    </citation>
    <scope>NUCLEOTIDE SEQUENCE [LARGE SCALE GENOMIC DNA]</scope>
    <source>
        <strain evidence="6 12">1.H.A.0.1</strain>
        <strain evidence="7 17">1.H.A.1A.4</strain>
        <strain evidence="8 11">1.H.A.2.1</strain>
        <strain evidence="9 10">1.H.M.2.1</strain>
        <strain evidence="1 15">2.F.A.2.4</strain>
        <strain evidence="2 18">3.H.A.2.6</strain>
        <strain evidence="4 14">3.H.A.2.8</strain>
        <strain evidence="3 16">3.H.M.1A.1</strain>
        <strain evidence="5 13">3.H.M.2.7</strain>
    </source>
</reference>
<gene>
    <name evidence="6" type="ORF">DU37_01770</name>
    <name evidence="5" type="ORF">DU42_13365</name>
    <name evidence="1" type="ORF">DU47_04520</name>
    <name evidence="2" type="ORF">DU57_14755</name>
    <name evidence="4" type="ORF">DU59_15185</name>
    <name evidence="3" type="ORF">DU69_09160</name>
    <name evidence="7" type="ORF">DU71_17250</name>
    <name evidence="8" type="ORF">DU72_14780</name>
    <name evidence="9" type="ORF">DU80_04115</name>
</gene>
<dbReference type="Proteomes" id="UP000034657">
    <property type="component" value="Unassembled WGS sequence"/>
</dbReference>
<dbReference type="EMBL" id="JJQF01000055">
    <property type="protein sequence ID" value="KKH31938.1"/>
    <property type="molecule type" value="Genomic_DNA"/>
</dbReference>
<keyword evidence="15" id="KW-1185">Reference proteome</keyword>
<evidence type="ECO:0000313" key="7">
    <source>
        <dbReference type="EMBL" id="KKH39352.1"/>
    </source>
</evidence>
<evidence type="ECO:0000313" key="14">
    <source>
        <dbReference type="Proteomes" id="UP000034409"/>
    </source>
</evidence>
<dbReference type="Proteomes" id="UP000034950">
    <property type="component" value="Unassembled WGS sequence"/>
</dbReference>
<sequence length="306" mass="36157">MNFYIIRLSFNKLKQKELFVKEYHGTKMELVERLLQENSQYIPETKKGHVNFHFGNFRFEKSNHEERLYFATLGKYKISEIKRYNQQEKEHYKEKTTSSPWIVFLIDRNEQVFIIQKDTAVFPKYDSLFNSIKEHLNSLLHEYDLSVSLAPITFPNDFWKHVDEYDFIYTVNFELFMPNLFGDTNKSAEEILSDVHDRHNADKLSAEIENSEGALKLSRDDEGINNWLDWIGKGGGKWFMWCKKGTSRNKNKIVSTKEAQAFSTTTDIEPLENERNLHKSVTSTIKELKKYYFTQNTSVQAKGKIK</sequence>
<dbReference type="EMBL" id="JJQU01000218">
    <property type="protein sequence ID" value="KKH81271.1"/>
    <property type="molecule type" value="Genomic_DNA"/>
</dbReference>